<dbReference type="RefSeq" id="WP_013087857.1">
    <property type="nucleotide sequence ID" value="NC_014109.1"/>
</dbReference>
<feature type="transmembrane region" description="Helical" evidence="1">
    <location>
        <begin position="16"/>
        <end position="35"/>
    </location>
</feature>
<evidence type="ECO:0000313" key="3">
    <source>
        <dbReference type="EMBL" id="ADD79879.1"/>
    </source>
</evidence>
<protein>
    <submittedName>
        <fullName evidence="3">Rhodanese domain protein</fullName>
    </submittedName>
</protein>
<dbReference type="Gene3D" id="3.40.250.10">
    <property type="entry name" value="Rhodanese-like domain"/>
    <property type="match status" value="1"/>
</dbReference>
<dbReference type="AlphaFoldDB" id="D4G8U1"/>
<proteinExistence type="predicted"/>
<reference evidence="3" key="1">
    <citation type="submission" date="2008-05" db="EMBL/GenBank/DDBJ databases">
        <title>Genome sequence of Riesia pediculicola USDA.</title>
        <authorList>
            <person name="Kirkness E.F."/>
        </authorList>
    </citation>
    <scope>NUCLEOTIDE SEQUENCE [LARGE SCALE GENOMIC DNA]</scope>
    <source>
        <strain evidence="3">USDA</strain>
    </source>
</reference>
<feature type="domain" description="Rhodanese" evidence="2">
    <location>
        <begin position="50"/>
        <end position="141"/>
    </location>
</feature>
<dbReference type="InterPro" id="IPR036873">
    <property type="entry name" value="Rhodanese-like_dom_sf"/>
</dbReference>
<dbReference type="EMBL" id="CP001085">
    <property type="protein sequence ID" value="ADD79879.1"/>
    <property type="molecule type" value="Genomic_DNA"/>
</dbReference>
<organism evidence="3 4">
    <name type="scientific">Riesia pediculicola (strain USDA)</name>
    <dbReference type="NCBI Taxonomy" id="515618"/>
    <lineage>
        <taxon>Bacteria</taxon>
        <taxon>Pseudomonadati</taxon>
        <taxon>Pseudomonadota</taxon>
        <taxon>Gammaproteobacteria</taxon>
        <taxon>Enterobacterales</taxon>
        <taxon>Enterobacteriaceae</taxon>
        <taxon>Candidatus Riesia</taxon>
    </lineage>
</organism>
<evidence type="ECO:0000256" key="1">
    <source>
        <dbReference type="SAM" id="Phobius"/>
    </source>
</evidence>
<name>D4G8U1_RIEPU</name>
<dbReference type="eggNOG" id="COG0607">
    <property type="taxonomic scope" value="Bacteria"/>
</dbReference>
<dbReference type="InterPro" id="IPR001763">
    <property type="entry name" value="Rhodanese-like_dom"/>
</dbReference>
<keyword evidence="4" id="KW-1185">Reference proteome</keyword>
<dbReference type="Pfam" id="PF00581">
    <property type="entry name" value="Rhodanese"/>
    <property type="match status" value="1"/>
</dbReference>
<keyword evidence="1" id="KW-1133">Transmembrane helix</keyword>
<dbReference type="KEGG" id="rip:RIEPE_0513"/>
<evidence type="ECO:0000259" key="2">
    <source>
        <dbReference type="PROSITE" id="PS50206"/>
    </source>
</evidence>
<dbReference type="CDD" id="cd00158">
    <property type="entry name" value="RHOD"/>
    <property type="match status" value="1"/>
</dbReference>
<dbReference type="Proteomes" id="UP000001700">
    <property type="component" value="Chromosome"/>
</dbReference>
<dbReference type="HOGENOM" id="CLU_089574_1_5_6"/>
<sequence length="145" mass="17614">MKDIIVFFNKYKMISSIWTILFFSFIFINLYQFFLKLKNISSYQLIRWINREKSIIFDFRNYDDFCKEHIIHSIHFSEISSKEVNEKNIKKIKDKKIIVITENGTEILKPTRMLKKLIHKKIYVLTNGINGWKKDHLPLVRKKKL</sequence>
<dbReference type="PROSITE" id="PS50206">
    <property type="entry name" value="RHODANESE_3"/>
    <property type="match status" value="1"/>
</dbReference>
<keyword evidence="1" id="KW-0472">Membrane</keyword>
<dbReference type="SUPFAM" id="SSF52821">
    <property type="entry name" value="Rhodanese/Cell cycle control phosphatase"/>
    <property type="match status" value="1"/>
</dbReference>
<keyword evidence="1" id="KW-0812">Transmembrane</keyword>
<dbReference type="OrthoDB" id="9808735at2"/>
<dbReference type="SMART" id="SM00450">
    <property type="entry name" value="RHOD"/>
    <property type="match status" value="1"/>
</dbReference>
<evidence type="ECO:0000313" key="4">
    <source>
        <dbReference type="Proteomes" id="UP000001700"/>
    </source>
</evidence>
<dbReference type="STRING" id="515618.RIEPE_0513"/>
<accession>D4G8U1</accession>
<gene>
    <name evidence="3" type="ordered locus">RIEPE_0513</name>
</gene>